<dbReference type="OrthoDB" id="9762834at2"/>
<evidence type="ECO:0000256" key="2">
    <source>
        <dbReference type="ARBA" id="ARBA00022741"/>
    </source>
</evidence>
<comment type="miscellaneous">
    <text evidence="10">In the RecBCD complex, RecB has a slow 3'-5' helicase, an exonuclease activity and loads RecA onto ssDNA, RecD has a fast 5'-3' helicase activity, while RecC stimulates the ATPase and processivity of the RecB helicase and contributes to recognition of the Chi site.</text>
</comment>
<dbReference type="AlphaFoldDB" id="A0A451D2S6"/>
<reference evidence="12 13" key="1">
    <citation type="submission" date="2019-02" db="EMBL/GenBank/DDBJ databases">
        <authorList>
            <person name="Manzano-Marin A."/>
            <person name="Manzano-Marin A."/>
        </authorList>
    </citation>
    <scope>NUCLEOTIDE SEQUENCE [LARGE SCALE GENOMIC DNA]</scope>
    <source>
        <strain evidence="12 13">ErCicuneomaculata</strain>
    </source>
</reference>
<comment type="function">
    <text evidence="10">A helicase/nuclease that prepares dsDNA breaks (DSB) for recombinational DNA repair. Binds to DSBs and unwinds DNA via a highly rapid and processive ATP-dependent bidirectional helicase activity. Unwinds dsDNA until it encounters a Chi (crossover hotspot instigator) sequence from the 3' direction. Cuts ssDNA a few nucleotides 3' to the Chi site. The properties and activities of the enzyme are changed at Chi. The Chi-altered holoenzyme produces a long 3'-ssDNA overhang and facilitates RecA-binding to the ssDNA for homologous DNA recombination and repair. Holoenzyme degrades any linearized DNA that is unable to undergo homologous recombination. In the holoenzyme this subunit recognizes the wild-type Chi sequence, and when added to isolated RecB increases its ATP-dependent helicase processivity.</text>
</comment>
<evidence type="ECO:0000256" key="9">
    <source>
        <dbReference type="ARBA" id="ARBA00023204"/>
    </source>
</evidence>
<dbReference type="Pfam" id="PF17946">
    <property type="entry name" value="RecC_C"/>
    <property type="match status" value="1"/>
</dbReference>
<dbReference type="Gene3D" id="3.40.50.300">
    <property type="entry name" value="P-loop containing nucleotide triphosphate hydrolases"/>
    <property type="match status" value="2"/>
</dbReference>
<gene>
    <name evidence="10 12" type="primary">recC</name>
    <name evidence="12" type="ORF">ERCICUMA2628_466</name>
</gene>
<dbReference type="Gene3D" id="1.10.10.990">
    <property type="match status" value="1"/>
</dbReference>
<evidence type="ECO:0000313" key="12">
    <source>
        <dbReference type="EMBL" id="VFP79951.1"/>
    </source>
</evidence>
<dbReference type="SUPFAM" id="SSF52980">
    <property type="entry name" value="Restriction endonuclease-like"/>
    <property type="match status" value="1"/>
</dbReference>
<dbReference type="RefSeq" id="WP_157993653.1">
    <property type="nucleotide sequence ID" value="NZ_LR217703.1"/>
</dbReference>
<comment type="similarity">
    <text evidence="10">Belongs to the RecC family.</text>
</comment>
<dbReference type="NCBIfam" id="TIGR01450">
    <property type="entry name" value="recC"/>
    <property type="match status" value="1"/>
</dbReference>
<dbReference type="HAMAP" id="MF_01486">
    <property type="entry name" value="RecC"/>
    <property type="match status" value="1"/>
</dbReference>
<dbReference type="InterPro" id="IPR011335">
    <property type="entry name" value="Restrct_endonuc-II-like"/>
</dbReference>
<dbReference type="InterPro" id="IPR006697">
    <property type="entry name" value="RecC"/>
</dbReference>
<dbReference type="GO" id="GO:0003677">
    <property type="term" value="F:DNA binding"/>
    <property type="evidence" value="ECO:0007669"/>
    <property type="project" value="UniProtKB-UniRule"/>
</dbReference>
<evidence type="ECO:0000256" key="4">
    <source>
        <dbReference type="ARBA" id="ARBA00022801"/>
    </source>
</evidence>
<dbReference type="SUPFAM" id="SSF52540">
    <property type="entry name" value="P-loop containing nucleoside triphosphate hydrolases"/>
    <property type="match status" value="2"/>
</dbReference>
<evidence type="ECO:0000256" key="3">
    <source>
        <dbReference type="ARBA" id="ARBA00022763"/>
    </source>
</evidence>
<evidence type="ECO:0000256" key="6">
    <source>
        <dbReference type="ARBA" id="ARBA00022839"/>
    </source>
</evidence>
<keyword evidence="1 10" id="KW-0540">Nuclease</keyword>
<evidence type="ECO:0000259" key="11">
    <source>
        <dbReference type="Pfam" id="PF17946"/>
    </source>
</evidence>
<dbReference type="InterPro" id="IPR041500">
    <property type="entry name" value="RecC_C"/>
</dbReference>
<dbReference type="PANTHER" id="PTHR30591">
    <property type="entry name" value="RECBCD ENZYME SUBUNIT RECC"/>
    <property type="match status" value="1"/>
</dbReference>
<dbReference type="Pfam" id="PF04257">
    <property type="entry name" value="Exonuc_V_gamma"/>
    <property type="match status" value="1"/>
</dbReference>
<keyword evidence="8 10" id="KW-0238">DNA-binding</keyword>
<organism evidence="12 13">
    <name type="scientific">Candidatus Erwinia haradaeae</name>
    <dbReference type="NCBI Taxonomy" id="1922217"/>
    <lineage>
        <taxon>Bacteria</taxon>
        <taxon>Pseudomonadati</taxon>
        <taxon>Pseudomonadota</taxon>
        <taxon>Gammaproteobacteria</taxon>
        <taxon>Enterobacterales</taxon>
        <taxon>Erwiniaceae</taxon>
        <taxon>Erwinia</taxon>
    </lineage>
</organism>
<keyword evidence="2 10" id="KW-0547">Nucleotide-binding</keyword>
<keyword evidence="7 10" id="KW-0067">ATP-binding</keyword>
<keyword evidence="4 10" id="KW-0378">Hydrolase</keyword>
<dbReference type="CDD" id="cd22353">
    <property type="entry name" value="RecC_C-like"/>
    <property type="match status" value="1"/>
</dbReference>
<dbReference type="GO" id="GO:0003678">
    <property type="term" value="F:DNA helicase activity"/>
    <property type="evidence" value="ECO:0007669"/>
    <property type="project" value="UniProtKB-UniRule"/>
</dbReference>
<dbReference type="EMBL" id="LR217703">
    <property type="protein sequence ID" value="VFP79951.1"/>
    <property type="molecule type" value="Genomic_DNA"/>
</dbReference>
<evidence type="ECO:0000313" key="13">
    <source>
        <dbReference type="Proteomes" id="UP000294412"/>
    </source>
</evidence>
<keyword evidence="3 10" id="KW-0227">DNA damage</keyword>
<accession>A0A451D2S6</accession>
<dbReference type="PANTHER" id="PTHR30591:SF1">
    <property type="entry name" value="RECBCD ENZYME SUBUNIT RECC"/>
    <property type="match status" value="1"/>
</dbReference>
<name>A0A451D2S6_9GAMM</name>
<feature type="domain" description="RecC C-terminal" evidence="11">
    <location>
        <begin position="831"/>
        <end position="1048"/>
    </location>
</feature>
<dbReference type="GO" id="GO:0000724">
    <property type="term" value="P:double-strand break repair via homologous recombination"/>
    <property type="evidence" value="ECO:0007669"/>
    <property type="project" value="UniProtKB-UniRule"/>
</dbReference>
<dbReference type="PIRSF" id="PIRSF000980">
    <property type="entry name" value="RecC"/>
    <property type="match status" value="1"/>
</dbReference>
<dbReference type="InterPro" id="IPR027417">
    <property type="entry name" value="P-loop_NTPase"/>
</dbReference>
<evidence type="ECO:0000256" key="10">
    <source>
        <dbReference type="HAMAP-Rule" id="MF_01486"/>
    </source>
</evidence>
<protein>
    <recommendedName>
        <fullName evidence="10">RecBCD enzyme subunit RecC</fullName>
    </recommendedName>
    <alternativeName>
        <fullName evidence="10">Exonuclease V subunit RecC</fullName>
        <shortName evidence="10">ExoV subunit RecC</shortName>
    </alternativeName>
    <alternativeName>
        <fullName evidence="10">Helicase/nuclease RecBCD subunit RecC</fullName>
    </alternativeName>
</protein>
<keyword evidence="9 10" id="KW-0234">DNA repair</keyword>
<dbReference type="Proteomes" id="UP000294412">
    <property type="component" value="Chromosome"/>
</dbReference>
<proteinExistence type="inferred from homology"/>
<dbReference type="Gene3D" id="1.10.10.160">
    <property type="match status" value="1"/>
</dbReference>
<keyword evidence="5 10" id="KW-0347">Helicase</keyword>
<comment type="subunit">
    <text evidence="10">Heterotrimer of RecB, RecC and RecD. All subunits contribute to DNA-binding.</text>
</comment>
<dbReference type="GO" id="GO:0009338">
    <property type="term" value="C:exodeoxyribonuclease V complex"/>
    <property type="evidence" value="ECO:0007669"/>
    <property type="project" value="InterPro"/>
</dbReference>
<dbReference type="Gene3D" id="3.40.50.10930">
    <property type="match status" value="1"/>
</dbReference>
<keyword evidence="6 10" id="KW-0269">Exonuclease</keyword>
<dbReference type="InterPro" id="IPR013986">
    <property type="entry name" value="DExx_box_DNA_helicase_dom_sf"/>
</dbReference>
<evidence type="ECO:0000256" key="8">
    <source>
        <dbReference type="ARBA" id="ARBA00023125"/>
    </source>
</evidence>
<dbReference type="GO" id="GO:0005524">
    <property type="term" value="F:ATP binding"/>
    <property type="evidence" value="ECO:0007669"/>
    <property type="project" value="UniProtKB-UniRule"/>
</dbReference>
<evidence type="ECO:0000256" key="5">
    <source>
        <dbReference type="ARBA" id="ARBA00022806"/>
    </source>
</evidence>
<sequence>MITLYHSNQLKLLKTLLCREIKDKPLFNHLCPEIILAQSVNMIQWLKISLAQDFGISANIDFPSSENFIWDMLVRVLPLSPKKNTFSKSSMRWKMRTILPSLLLDKRFYMLYDYLSDDVNDQKLFQLTCCLVNLFEEYLMYHPDWIDKCGNGYYKEGSICDVQKWQIPLMIALMEYTRQVEEGGWDRISLFQHFFLILQHATQCPSSLPNRIFIFGLSTLPIYYIEALGKHIDIHIFFTNPCRYYWGNIQDYKTLLKLKNNHRYHYLDNREIPQFRNIKTTDFEFKKVGKQIINNPLLDSWGQLEKENLFIFTQMKIKEVCAFTDINPKNLLQTVQCDILELEDYSFLNCKKNKKKHRNEKRILSENDRSIEINLCGSMYHEVEVLQNYLLEIMMEDTTLTVRDIIVMAADINLYKPFIQAVFSSLDPHFSLPFYISDNHSIKKNPYIRVFHLLLRIPDILFTAQEVLSLLEFPVVAENFGIDKSGLDLLYRWVPKSGIRWGLDDNSIYDFDLSFPSQNTWKFGLTRMLLGYAMNSQEGVWNGILPFDESNGGLAELAGNLAEFIMLLKRWRKRLRKPRNLSDWLPIGRCIFDDFMSKNTDSEAESELINNHWNKVINNGIQALYYEIVPLARLREELDLDLQETYVRHSYLPDSINFCTLRPMSCIPMKVVCLLGMNAGVYPRSSFSLSIDLMHQNASAQKICKNYSNSEKYIFLDAFNSAEKNFYISYINRSIQDNTVRYPSILVSELLEYISNSFVLAQDIEKDIMCSSLLVKQHLQKLHNKIYPFSKNCSSIVQSCRSSVFQNYSAKNLNISLKCTEYNLSIKKEIKITLNILVQFWRHPIRSFYQLRLGVNIEKDHTILLDTEPFVVDGKMRYQIDNQLLQVIIDQKDSESLYAHYRALGVLPHGVWGELFWEERIAQMSQLANKLAPYYRPIENIDILVKINKFIEVTGCLTQVQINGLLRWRPGILNFQDGLILWLEHLLYCATGGQGVSLMLGLQNSMWRFLPLKMDKAKRYLLHYIKGYKLGISIPLLLTSSGGEWLKTCVDKKKYIIKYDEDTQNKAYRKLLKHWHGTNHKKGEKDDLFLQRFVLNLHSTNIKMMTIEAKKWLMPLLKYHQIE</sequence>
<dbReference type="GO" id="GO:0008854">
    <property type="term" value="F:exodeoxyribonuclease V activity"/>
    <property type="evidence" value="ECO:0007669"/>
    <property type="project" value="InterPro"/>
</dbReference>
<evidence type="ECO:0000256" key="1">
    <source>
        <dbReference type="ARBA" id="ARBA00022722"/>
    </source>
</evidence>
<evidence type="ECO:0000256" key="7">
    <source>
        <dbReference type="ARBA" id="ARBA00022840"/>
    </source>
</evidence>